<dbReference type="InterPro" id="IPR023562">
    <property type="entry name" value="ClpP/TepA"/>
</dbReference>
<accession>A0A0B2W1B7</accession>
<dbReference type="GO" id="GO:0006515">
    <property type="term" value="P:protein quality control for misfolded or incompletely synthesized proteins"/>
    <property type="evidence" value="ECO:0007669"/>
    <property type="project" value="TreeGrafter"/>
</dbReference>
<evidence type="ECO:0000256" key="3">
    <source>
        <dbReference type="ARBA" id="ARBA00022801"/>
    </source>
</evidence>
<dbReference type="Proteomes" id="UP000031036">
    <property type="component" value="Unassembled WGS sequence"/>
</dbReference>
<dbReference type="SUPFAM" id="SSF52096">
    <property type="entry name" value="ClpP/crotonase"/>
    <property type="match status" value="1"/>
</dbReference>
<dbReference type="STRING" id="6265.A0A0B2W1B7"/>
<dbReference type="CDD" id="cd07017">
    <property type="entry name" value="S14_ClpP_2"/>
    <property type="match status" value="1"/>
</dbReference>
<evidence type="ECO:0000256" key="5">
    <source>
        <dbReference type="ARBA" id="ARBA00059384"/>
    </source>
</evidence>
<dbReference type="PROSITE" id="PS00381">
    <property type="entry name" value="CLP_PROTEASE_SER"/>
    <property type="match status" value="1"/>
</dbReference>
<dbReference type="PANTHER" id="PTHR10381">
    <property type="entry name" value="ATP-DEPENDENT CLP PROTEASE PROTEOLYTIC SUBUNIT"/>
    <property type="match status" value="1"/>
</dbReference>
<dbReference type="EMBL" id="JPKZ01000427">
    <property type="protein sequence ID" value="KHN87449.1"/>
    <property type="molecule type" value="Genomic_DNA"/>
</dbReference>
<dbReference type="EC" id="3.4.21.92" evidence="9"/>
<evidence type="ECO:0000313" key="11">
    <source>
        <dbReference type="EMBL" id="KHN87449.1"/>
    </source>
</evidence>
<dbReference type="GO" id="GO:0009368">
    <property type="term" value="C:endopeptidase Clp complex"/>
    <property type="evidence" value="ECO:0007669"/>
    <property type="project" value="TreeGrafter"/>
</dbReference>
<organism evidence="11 12">
    <name type="scientific">Toxocara canis</name>
    <name type="common">Canine roundworm</name>
    <dbReference type="NCBI Taxonomy" id="6265"/>
    <lineage>
        <taxon>Eukaryota</taxon>
        <taxon>Metazoa</taxon>
        <taxon>Ecdysozoa</taxon>
        <taxon>Nematoda</taxon>
        <taxon>Chromadorea</taxon>
        <taxon>Rhabditida</taxon>
        <taxon>Spirurina</taxon>
        <taxon>Ascaridomorpha</taxon>
        <taxon>Ascaridoidea</taxon>
        <taxon>Toxocaridae</taxon>
        <taxon>Toxocara</taxon>
    </lineage>
</organism>
<protein>
    <recommendedName>
        <fullName evidence="10">ATP-dependent Clp protease proteolytic subunit</fullName>
        <ecNumber evidence="9">3.4.21.92</ecNumber>
    </recommendedName>
</protein>
<evidence type="ECO:0000256" key="4">
    <source>
        <dbReference type="ARBA" id="ARBA00022825"/>
    </source>
</evidence>
<dbReference type="Pfam" id="PF00574">
    <property type="entry name" value="CLP_protease"/>
    <property type="match status" value="1"/>
</dbReference>
<sequence>MIWRRSPALTFEMIMKLLPFTRHLTWLRRLHLTALKSQSIPLVIDNDGRIERVYDIYSRLLKDRIVCVMTPINDQVASAIIAQLLYLQGESSKSTINMYINSPGGSVTAGLGIYDTMQYISAPVATWCIGQASSMGSLLLCAGEKGMRCSLPNSRIMVHQPSGGAEGTAADIIIKAEEISRLRKRLNEIYAKHTGQDVKTIEAALDRDKFMSAEEAKEFGLIDRIEISATSK</sequence>
<dbReference type="InterPro" id="IPR029045">
    <property type="entry name" value="ClpP/crotonase-like_dom_sf"/>
</dbReference>
<dbReference type="AlphaFoldDB" id="A0A0B2W1B7"/>
<evidence type="ECO:0000256" key="1">
    <source>
        <dbReference type="ARBA" id="ARBA00007039"/>
    </source>
</evidence>
<feature type="active site" evidence="7">
    <location>
        <position position="134"/>
    </location>
</feature>
<dbReference type="PRINTS" id="PR00127">
    <property type="entry name" value="CLPPROTEASEP"/>
</dbReference>
<comment type="function">
    <text evidence="5">Clp cleaves peptides in various proteins in a process that requires ATP hydrolysis. Clp may be responsible for a fairly general and central housekeeping function rather than for the degradation of specific substrates.</text>
</comment>
<keyword evidence="2 9" id="KW-0645">Protease</keyword>
<dbReference type="InterPro" id="IPR033135">
    <property type="entry name" value="ClpP_His_AS"/>
</dbReference>
<comment type="similarity">
    <text evidence="1 10">Belongs to the peptidase S14 family.</text>
</comment>
<dbReference type="InterPro" id="IPR001907">
    <property type="entry name" value="ClpP"/>
</dbReference>
<dbReference type="Gene3D" id="3.90.226.10">
    <property type="entry name" value="2-enoyl-CoA Hydratase, Chain A, domain 1"/>
    <property type="match status" value="1"/>
</dbReference>
<keyword evidence="4 9" id="KW-0720">Serine protease</keyword>
<dbReference type="GO" id="GO:0004176">
    <property type="term" value="F:ATP-dependent peptidase activity"/>
    <property type="evidence" value="ECO:0007669"/>
    <property type="project" value="InterPro"/>
</dbReference>
<dbReference type="InterPro" id="IPR018215">
    <property type="entry name" value="ClpP_Ser_AS"/>
</dbReference>
<dbReference type="PANTHER" id="PTHR10381:SF11">
    <property type="entry name" value="ATP-DEPENDENT CLP PROTEASE PROTEOLYTIC SUBUNIT, MITOCHONDRIAL"/>
    <property type="match status" value="1"/>
</dbReference>
<evidence type="ECO:0000256" key="10">
    <source>
        <dbReference type="RuleBase" id="RU003567"/>
    </source>
</evidence>
<comment type="caution">
    <text evidence="11">The sequence shown here is derived from an EMBL/GenBank/DDBJ whole genome shotgun (WGS) entry which is preliminary data.</text>
</comment>
<dbReference type="OrthoDB" id="2017408at2759"/>
<feature type="active site" evidence="8">
    <location>
        <position position="159"/>
    </location>
</feature>
<dbReference type="NCBIfam" id="NF001368">
    <property type="entry name" value="PRK00277.1"/>
    <property type="match status" value="1"/>
</dbReference>
<comment type="subunit">
    <text evidence="6">Tetradecamer that assembles into a two heptameric rings with a central cavity.</text>
</comment>
<evidence type="ECO:0000256" key="9">
    <source>
        <dbReference type="RuleBase" id="RU000549"/>
    </source>
</evidence>
<dbReference type="GO" id="GO:0004252">
    <property type="term" value="F:serine-type endopeptidase activity"/>
    <property type="evidence" value="ECO:0007669"/>
    <property type="project" value="UniProtKB-EC"/>
</dbReference>
<reference evidence="11 12" key="1">
    <citation type="submission" date="2014-11" db="EMBL/GenBank/DDBJ databases">
        <title>Genetic blueprint of the zoonotic pathogen Toxocara canis.</title>
        <authorList>
            <person name="Zhu X.-Q."/>
            <person name="Korhonen P.K."/>
            <person name="Cai H."/>
            <person name="Young N.D."/>
            <person name="Nejsum P."/>
            <person name="von Samson-Himmelstjerna G."/>
            <person name="Boag P.R."/>
            <person name="Tan P."/>
            <person name="Li Q."/>
            <person name="Min J."/>
            <person name="Yang Y."/>
            <person name="Wang X."/>
            <person name="Fang X."/>
            <person name="Hall R.S."/>
            <person name="Hofmann A."/>
            <person name="Sternberg P.W."/>
            <person name="Jex A.R."/>
            <person name="Gasser R.B."/>
        </authorList>
    </citation>
    <scope>NUCLEOTIDE SEQUENCE [LARGE SCALE GENOMIC DNA]</scope>
    <source>
        <strain evidence="11">PN_DK_2014</strain>
    </source>
</reference>
<evidence type="ECO:0000256" key="6">
    <source>
        <dbReference type="ARBA" id="ARBA00065540"/>
    </source>
</evidence>
<evidence type="ECO:0000256" key="7">
    <source>
        <dbReference type="PROSITE-ProRule" id="PRU10085"/>
    </source>
</evidence>
<name>A0A0B2W1B7_TOXCA</name>
<dbReference type="OMA" id="RDYWMKA"/>
<gene>
    <name evidence="11" type="primary">clpp-1</name>
    <name evidence="11" type="ORF">Tcan_17590</name>
</gene>
<dbReference type="HAMAP" id="MF_00444">
    <property type="entry name" value="ClpP"/>
    <property type="match status" value="1"/>
</dbReference>
<dbReference type="PROSITE" id="PS00382">
    <property type="entry name" value="CLP_PROTEASE_HIS"/>
    <property type="match status" value="1"/>
</dbReference>
<dbReference type="FunFam" id="3.90.226.10:FF:000001">
    <property type="entry name" value="ATP-dependent Clp protease proteolytic subunit"/>
    <property type="match status" value="1"/>
</dbReference>
<dbReference type="NCBIfam" id="NF009205">
    <property type="entry name" value="PRK12553.1"/>
    <property type="match status" value="1"/>
</dbReference>
<evidence type="ECO:0000256" key="8">
    <source>
        <dbReference type="PROSITE-ProRule" id="PRU10086"/>
    </source>
</evidence>
<dbReference type="GO" id="GO:0051117">
    <property type="term" value="F:ATPase binding"/>
    <property type="evidence" value="ECO:0007669"/>
    <property type="project" value="TreeGrafter"/>
</dbReference>
<proteinExistence type="inferred from homology"/>
<evidence type="ECO:0000313" key="12">
    <source>
        <dbReference type="Proteomes" id="UP000031036"/>
    </source>
</evidence>
<keyword evidence="12" id="KW-1185">Reference proteome</keyword>
<keyword evidence="3 9" id="KW-0378">Hydrolase</keyword>
<evidence type="ECO:0000256" key="2">
    <source>
        <dbReference type="ARBA" id="ARBA00022670"/>
    </source>
</evidence>